<reference evidence="2 3" key="1">
    <citation type="submission" date="2018-06" db="EMBL/GenBank/DDBJ databases">
        <title>Comparative genomics reveals the genomic features of Rhizophagus irregularis, R. cerebriforme, R. diaphanum and Gigaspora rosea, and their symbiotic lifestyle signature.</title>
        <authorList>
            <person name="Morin E."/>
            <person name="San Clemente H."/>
            <person name="Chen E.C.H."/>
            <person name="De La Providencia I."/>
            <person name="Hainaut M."/>
            <person name="Kuo A."/>
            <person name="Kohler A."/>
            <person name="Murat C."/>
            <person name="Tang N."/>
            <person name="Roy S."/>
            <person name="Loubradou J."/>
            <person name="Henrissat B."/>
            <person name="Grigoriev I.V."/>
            <person name="Corradi N."/>
            <person name="Roux C."/>
            <person name="Martin F.M."/>
        </authorList>
    </citation>
    <scope>NUCLEOTIDE SEQUENCE [LARGE SCALE GENOMIC DNA]</scope>
    <source>
        <strain evidence="2 3">DAOM 194757</strain>
    </source>
</reference>
<evidence type="ECO:0000313" key="2">
    <source>
        <dbReference type="EMBL" id="RIB10260.1"/>
    </source>
</evidence>
<sequence>MHHILKNTIYFAYIEKNTIESYIEEFDPDNYETFNFQPFDSTKKFNLYVYITKHLKNDTKEIKQEFEEFCQCYDTYSDDRTCHYRKIERTNDLELVGWYQIFNHQQKSVTLDDIEKVIIQQAPELILLFWDIESSSIRGPGYLPVGEEDEDYVYMIQIDFFYSTQLTSFKQFCLSTIPIEQKAFISKYGNKISCDLKDFHIIILNSQEELLLKFAELFEKYSLAFEIGFNTGGYDWNFILKKVIKLKIENIFNRKLFKFARVNIIKNVRESIVKIYEKEIDEKMMKQYCGININNRNIKAKKTFKTKIKNTLDAVLNRCGLAGKVDLPYLPESSDNLYFGQLSHQLSRLTKISFNKCLISMLVPETILKIYAVELVYYCSVDTLRLQELNLKRNIIGDYTQLASITCTTISNVFMNGVGCLV</sequence>
<dbReference type="InterPro" id="IPR006133">
    <property type="entry name" value="DNA-dir_DNA_pol_B_exonuc"/>
</dbReference>
<name>A0A397UJ51_9GLOM</name>
<dbReference type="InterPro" id="IPR036397">
    <property type="entry name" value="RNaseH_sf"/>
</dbReference>
<dbReference type="OrthoDB" id="2439833at2759"/>
<dbReference type="InterPro" id="IPR012337">
    <property type="entry name" value="RNaseH-like_sf"/>
</dbReference>
<dbReference type="Gene3D" id="3.30.420.10">
    <property type="entry name" value="Ribonuclease H-like superfamily/Ribonuclease H"/>
    <property type="match status" value="1"/>
</dbReference>
<organism evidence="2 3">
    <name type="scientific">Gigaspora rosea</name>
    <dbReference type="NCBI Taxonomy" id="44941"/>
    <lineage>
        <taxon>Eukaryota</taxon>
        <taxon>Fungi</taxon>
        <taxon>Fungi incertae sedis</taxon>
        <taxon>Mucoromycota</taxon>
        <taxon>Glomeromycotina</taxon>
        <taxon>Glomeromycetes</taxon>
        <taxon>Diversisporales</taxon>
        <taxon>Gigasporaceae</taxon>
        <taxon>Gigaspora</taxon>
    </lineage>
</organism>
<evidence type="ECO:0000313" key="3">
    <source>
        <dbReference type="Proteomes" id="UP000266673"/>
    </source>
</evidence>
<dbReference type="Proteomes" id="UP000266673">
    <property type="component" value="Unassembled WGS sequence"/>
</dbReference>
<dbReference type="Pfam" id="PF03104">
    <property type="entry name" value="DNA_pol_B_exo1"/>
    <property type="match status" value="1"/>
</dbReference>
<accession>A0A397UJ51</accession>
<keyword evidence="3" id="KW-1185">Reference proteome</keyword>
<dbReference type="GO" id="GO:0003676">
    <property type="term" value="F:nucleic acid binding"/>
    <property type="evidence" value="ECO:0007669"/>
    <property type="project" value="InterPro"/>
</dbReference>
<proteinExistence type="predicted"/>
<gene>
    <name evidence="2" type="ORF">C2G38_2206619</name>
</gene>
<comment type="caution">
    <text evidence="2">The sequence shown here is derived from an EMBL/GenBank/DDBJ whole genome shotgun (WGS) entry which is preliminary data.</text>
</comment>
<dbReference type="EMBL" id="QKWP01001272">
    <property type="protein sequence ID" value="RIB10260.1"/>
    <property type="molecule type" value="Genomic_DNA"/>
</dbReference>
<dbReference type="STRING" id="44941.A0A397UJ51"/>
<dbReference type="SUPFAM" id="SSF53098">
    <property type="entry name" value="Ribonuclease H-like"/>
    <property type="match status" value="1"/>
</dbReference>
<evidence type="ECO:0000259" key="1">
    <source>
        <dbReference type="Pfam" id="PF03104"/>
    </source>
</evidence>
<protein>
    <submittedName>
        <fullName evidence="2">Ribonuclease H-like domain-containing protein</fullName>
    </submittedName>
</protein>
<dbReference type="AlphaFoldDB" id="A0A397UJ51"/>
<feature type="domain" description="DNA-directed DNA polymerase family B exonuclease" evidence="1">
    <location>
        <begin position="93"/>
        <end position="271"/>
    </location>
</feature>